<feature type="transmembrane region" description="Helical" evidence="1">
    <location>
        <begin position="34"/>
        <end position="53"/>
    </location>
</feature>
<dbReference type="OrthoDB" id="2412194at2"/>
<evidence type="ECO:0000313" key="5">
    <source>
        <dbReference type="Proteomes" id="UP000095768"/>
    </source>
</evidence>
<sequence>MKNDKLLQLIPNFHLSNPDQKHQLLHVYAISLKWLLPGIFIISLIDLIVEIFLGHMPFLGILGMLLFIILIIIVTYNLKKQKRR</sequence>
<organism evidence="3 5">
    <name type="scientific">Staphylococcus caeli</name>
    <dbReference type="NCBI Taxonomy" id="2201815"/>
    <lineage>
        <taxon>Bacteria</taxon>
        <taxon>Bacillati</taxon>
        <taxon>Bacillota</taxon>
        <taxon>Bacilli</taxon>
        <taxon>Bacillales</taxon>
        <taxon>Staphylococcaceae</taxon>
        <taxon>Staphylococcus</taxon>
    </lineage>
</organism>
<accession>A0A1D4I3F2</accession>
<evidence type="ECO:0000313" key="3">
    <source>
        <dbReference type="EMBL" id="SCS62570.1"/>
    </source>
</evidence>
<keyword evidence="1" id="KW-1133">Transmembrane helix</keyword>
<name>A0A1D4I3F2_9STAP</name>
<proteinExistence type="predicted"/>
<reference evidence="2 4" key="2">
    <citation type="submission" date="2016-09" db="EMBL/GenBank/DDBJ databases">
        <authorList>
            <consortium name="Pathogen Informatics"/>
            <person name="Sun Q."/>
            <person name="Inoue M."/>
        </authorList>
    </citation>
    <scope>NUCLEOTIDE SEQUENCE [LARGE SCALE GENOMIC DNA]</scope>
    <source>
        <strain evidence="2 4">82C</strain>
    </source>
</reference>
<gene>
    <name evidence="3" type="ORF">SAMEA2297795_00843</name>
    <name evidence="2" type="ORF">SAMEA2297796_00521</name>
</gene>
<evidence type="ECO:0000256" key="1">
    <source>
        <dbReference type="SAM" id="Phobius"/>
    </source>
</evidence>
<reference evidence="3 5" key="1">
    <citation type="submission" date="2016-09" db="EMBL/GenBank/DDBJ databases">
        <authorList>
            <consortium name="Pathogen Informatics"/>
        </authorList>
    </citation>
    <scope>NUCLEOTIDE SEQUENCE [LARGE SCALE GENOMIC DNA]</scope>
    <source>
        <strain evidence="3 5">82B</strain>
    </source>
</reference>
<evidence type="ECO:0000313" key="4">
    <source>
        <dbReference type="Proteomes" id="UP000095412"/>
    </source>
</evidence>
<keyword evidence="1" id="KW-0472">Membrane</keyword>
<dbReference type="Proteomes" id="UP000095412">
    <property type="component" value="Unassembled WGS sequence"/>
</dbReference>
<keyword evidence="4" id="KW-1185">Reference proteome</keyword>
<evidence type="ECO:0000313" key="2">
    <source>
        <dbReference type="EMBL" id="SCS43953.1"/>
    </source>
</evidence>
<protein>
    <submittedName>
        <fullName evidence="3">Uncharacterized protein</fullName>
    </submittedName>
</protein>
<dbReference type="EMBL" id="FMPG01000002">
    <property type="protein sequence ID" value="SCS62570.1"/>
    <property type="molecule type" value="Genomic_DNA"/>
</dbReference>
<dbReference type="Proteomes" id="UP000095768">
    <property type="component" value="Unassembled WGS sequence"/>
</dbReference>
<feature type="transmembrane region" description="Helical" evidence="1">
    <location>
        <begin position="59"/>
        <end position="78"/>
    </location>
</feature>
<dbReference type="RefSeq" id="WP_069994678.1">
    <property type="nucleotide sequence ID" value="NZ_FMPG01000002.1"/>
</dbReference>
<dbReference type="AlphaFoldDB" id="A0A1D4I3F2"/>
<keyword evidence="1" id="KW-0812">Transmembrane</keyword>
<dbReference type="EMBL" id="FMPI01000002">
    <property type="protein sequence ID" value="SCS43953.1"/>
    <property type="molecule type" value="Genomic_DNA"/>
</dbReference>